<dbReference type="EMBL" id="CP039347">
    <property type="protein sequence ID" value="QCD86700.1"/>
    <property type="molecule type" value="Genomic_DNA"/>
</dbReference>
<dbReference type="AlphaFoldDB" id="A0A4D6LE00"/>
<protein>
    <submittedName>
        <fullName evidence="1">Uncharacterized protein</fullName>
    </submittedName>
</protein>
<sequence length="129" mass="14841">MSTEHTNLPRSYPYVRVTGYEPPRSYHHMLTTIHEPTRSWHSISQPKCSVSAQTTHKTNKGQQHFRLARPTRCQAKLFQTAWRYPLIAGRQRPFRATIFSSPPGGAHRAARRHSVQHSLLLSLSPDGFR</sequence>
<evidence type="ECO:0000313" key="2">
    <source>
        <dbReference type="Proteomes" id="UP000501690"/>
    </source>
</evidence>
<reference evidence="1 2" key="1">
    <citation type="submission" date="2019-04" db="EMBL/GenBank/DDBJ databases">
        <title>An improved genome assembly and genetic linkage map for asparagus bean, Vigna unguiculata ssp. sesquipedialis.</title>
        <authorList>
            <person name="Xia Q."/>
            <person name="Zhang R."/>
            <person name="Dong Y."/>
        </authorList>
    </citation>
    <scope>NUCLEOTIDE SEQUENCE [LARGE SCALE GENOMIC DNA]</scope>
    <source>
        <tissue evidence="1">Leaf</tissue>
    </source>
</reference>
<evidence type="ECO:0000313" key="1">
    <source>
        <dbReference type="EMBL" id="QCD86700.1"/>
    </source>
</evidence>
<organism evidence="1 2">
    <name type="scientific">Vigna unguiculata</name>
    <name type="common">Cowpea</name>
    <dbReference type="NCBI Taxonomy" id="3917"/>
    <lineage>
        <taxon>Eukaryota</taxon>
        <taxon>Viridiplantae</taxon>
        <taxon>Streptophyta</taxon>
        <taxon>Embryophyta</taxon>
        <taxon>Tracheophyta</taxon>
        <taxon>Spermatophyta</taxon>
        <taxon>Magnoliopsida</taxon>
        <taxon>eudicotyledons</taxon>
        <taxon>Gunneridae</taxon>
        <taxon>Pentapetalae</taxon>
        <taxon>rosids</taxon>
        <taxon>fabids</taxon>
        <taxon>Fabales</taxon>
        <taxon>Fabaceae</taxon>
        <taxon>Papilionoideae</taxon>
        <taxon>50 kb inversion clade</taxon>
        <taxon>NPAAA clade</taxon>
        <taxon>indigoferoid/millettioid clade</taxon>
        <taxon>Phaseoleae</taxon>
        <taxon>Vigna</taxon>
    </lineage>
</organism>
<name>A0A4D6LE00_VIGUN</name>
<dbReference type="Proteomes" id="UP000501690">
    <property type="component" value="Linkage Group LG3"/>
</dbReference>
<keyword evidence="2" id="KW-1185">Reference proteome</keyword>
<accession>A0A4D6LE00</accession>
<proteinExistence type="predicted"/>
<gene>
    <name evidence="1" type="ORF">DEO72_LG3g1225</name>
</gene>